<dbReference type="GO" id="GO:0015297">
    <property type="term" value="F:antiporter activity"/>
    <property type="evidence" value="ECO:0007669"/>
    <property type="project" value="InterPro"/>
</dbReference>
<keyword evidence="4" id="KW-1003">Cell membrane</keyword>
<feature type="transmembrane region" description="Helical" evidence="10">
    <location>
        <begin position="193"/>
        <end position="218"/>
    </location>
</feature>
<evidence type="ECO:0000313" key="12">
    <source>
        <dbReference type="Proteomes" id="UP000237144"/>
    </source>
</evidence>
<evidence type="ECO:0000256" key="7">
    <source>
        <dbReference type="ARBA" id="ARBA00022989"/>
    </source>
</evidence>
<feature type="transmembrane region" description="Helical" evidence="10">
    <location>
        <begin position="238"/>
        <end position="258"/>
    </location>
</feature>
<protein>
    <recommendedName>
        <fullName evidence="13">Arsenical-resistance protein</fullName>
    </recommendedName>
</protein>
<dbReference type="GO" id="GO:0005886">
    <property type="term" value="C:plasma membrane"/>
    <property type="evidence" value="ECO:0007669"/>
    <property type="project" value="UniProtKB-SubCell"/>
</dbReference>
<feature type="transmembrane region" description="Helical" evidence="10">
    <location>
        <begin position="341"/>
        <end position="361"/>
    </location>
</feature>
<evidence type="ECO:0000256" key="5">
    <source>
        <dbReference type="ARBA" id="ARBA00022692"/>
    </source>
</evidence>
<feature type="compositionally biased region" description="Polar residues" evidence="9">
    <location>
        <begin position="426"/>
        <end position="436"/>
    </location>
</feature>
<dbReference type="Pfam" id="PF01758">
    <property type="entry name" value="SBF"/>
    <property type="match status" value="1"/>
</dbReference>
<comment type="subcellular location">
    <subcellularLocation>
        <location evidence="1">Cell membrane</location>
        <topology evidence="1">Multi-pass membrane protein</topology>
    </subcellularLocation>
</comment>
<comment type="similarity">
    <text evidence="2">Belongs to the arsenical resistance-3 (ACR3) (TC 2.A.59) family.</text>
</comment>
<keyword evidence="3" id="KW-0813">Transport</keyword>
<evidence type="ECO:0008006" key="13">
    <source>
        <dbReference type="Google" id="ProtNLM"/>
    </source>
</evidence>
<name>A0A2S5B0G7_9BASI</name>
<accession>A0A2S5B0G7</accession>
<feature type="transmembrane region" description="Helical" evidence="10">
    <location>
        <begin position="101"/>
        <end position="121"/>
    </location>
</feature>
<feature type="region of interest" description="Disordered" evidence="9">
    <location>
        <begin position="1"/>
        <end position="41"/>
    </location>
</feature>
<feature type="transmembrane region" description="Helical" evidence="10">
    <location>
        <begin position="62"/>
        <end position="81"/>
    </location>
</feature>
<dbReference type="InterPro" id="IPR004706">
    <property type="entry name" value="Arsenical-R_Acr3"/>
</dbReference>
<evidence type="ECO:0000256" key="8">
    <source>
        <dbReference type="ARBA" id="ARBA00023136"/>
    </source>
</evidence>
<evidence type="ECO:0000256" key="3">
    <source>
        <dbReference type="ARBA" id="ARBA00022448"/>
    </source>
</evidence>
<dbReference type="EMBL" id="PJQD01000136">
    <property type="protein sequence ID" value="POY70278.1"/>
    <property type="molecule type" value="Genomic_DNA"/>
</dbReference>
<proteinExistence type="inferred from homology"/>
<feature type="transmembrane region" description="Helical" evidence="10">
    <location>
        <begin position="367"/>
        <end position="388"/>
    </location>
</feature>
<dbReference type="PANTHER" id="PTHR43057:SF1">
    <property type="entry name" value="ARSENICAL-RESISTANCE PROTEIN 3"/>
    <property type="match status" value="1"/>
</dbReference>
<dbReference type="Gene3D" id="1.20.1530.20">
    <property type="match status" value="1"/>
</dbReference>
<dbReference type="InterPro" id="IPR038770">
    <property type="entry name" value="Na+/solute_symporter_sf"/>
</dbReference>
<keyword evidence="12" id="KW-1185">Reference proteome</keyword>
<sequence length="436" mass="47837">MSSVNRPAPDEIQPMGEAPKATEPVSPLPSQEARDDDASQVGHADVVTGKPALKRLAWLDKLLAVWIILAMAVGIILGEFVPQTSVVLEKVKFVDVSLPLAIALIVMMWPILCRVSPLALVPLFRRRQLWQHLAFSIFVNWIVSPFLMLGLAWAFLPDKPELREGLIVVGVARCIAMVLVWTDIADGDVDYCAVLVAFNSVLQIVLFSPVALLFINVFKAGGSGASSVSISYSLVSKSVAAFLGIPFAAALATRAFFVVIRAQHFFEHRFLPAIAPLSLIALLFTILIIFAGQGHQVVDSIVDVVRVGAPLIVYFIVMFFSILYLCRYLRVSYRRSTTQAFTAASNNFELSTAVAVAVWGAKSPQALATTVGPLIEVPVLLGLAYLLVFIRRRTRWDIEVDAESEEDRRVDRDPEVAFLDERKESTASSATRSDSQ</sequence>
<evidence type="ECO:0000256" key="1">
    <source>
        <dbReference type="ARBA" id="ARBA00004651"/>
    </source>
</evidence>
<feature type="region of interest" description="Disordered" evidence="9">
    <location>
        <begin position="402"/>
        <end position="436"/>
    </location>
</feature>
<keyword evidence="5 10" id="KW-0812">Transmembrane</keyword>
<evidence type="ECO:0000313" key="11">
    <source>
        <dbReference type="EMBL" id="POY70278.1"/>
    </source>
</evidence>
<feature type="transmembrane region" description="Helical" evidence="10">
    <location>
        <begin position="311"/>
        <end position="329"/>
    </location>
</feature>
<dbReference type="STRING" id="741276.A0A2S5B0G7"/>
<feature type="transmembrane region" description="Helical" evidence="10">
    <location>
        <begin position="270"/>
        <end position="291"/>
    </location>
</feature>
<evidence type="ECO:0000256" key="4">
    <source>
        <dbReference type="ARBA" id="ARBA00022475"/>
    </source>
</evidence>
<keyword evidence="7 10" id="KW-1133">Transmembrane helix</keyword>
<keyword evidence="6" id="KW-0059">Arsenical resistance</keyword>
<dbReference type="GO" id="GO:0015104">
    <property type="term" value="F:antimonite transmembrane transporter activity"/>
    <property type="evidence" value="ECO:0007669"/>
    <property type="project" value="TreeGrafter"/>
</dbReference>
<dbReference type="AlphaFoldDB" id="A0A2S5B0G7"/>
<dbReference type="NCBIfam" id="TIGR00832">
    <property type="entry name" value="acr3"/>
    <property type="match status" value="1"/>
</dbReference>
<gene>
    <name evidence="11" type="ORF">BMF94_6717</name>
</gene>
<dbReference type="Proteomes" id="UP000237144">
    <property type="component" value="Unassembled WGS sequence"/>
</dbReference>
<organism evidence="11 12">
    <name type="scientific">Rhodotorula taiwanensis</name>
    <dbReference type="NCBI Taxonomy" id="741276"/>
    <lineage>
        <taxon>Eukaryota</taxon>
        <taxon>Fungi</taxon>
        <taxon>Dikarya</taxon>
        <taxon>Basidiomycota</taxon>
        <taxon>Pucciniomycotina</taxon>
        <taxon>Microbotryomycetes</taxon>
        <taxon>Sporidiobolales</taxon>
        <taxon>Sporidiobolaceae</taxon>
        <taxon>Rhodotorula</taxon>
    </lineage>
</organism>
<dbReference type="OrthoDB" id="187348at2759"/>
<evidence type="ECO:0000256" key="10">
    <source>
        <dbReference type="SAM" id="Phobius"/>
    </source>
</evidence>
<dbReference type="FunFam" id="1.20.1530.20:FF:000009">
    <property type="entry name" value="Arsenite transporter, ACR3 family"/>
    <property type="match status" value="1"/>
</dbReference>
<feature type="transmembrane region" description="Helical" evidence="10">
    <location>
        <begin position="162"/>
        <end position="181"/>
    </location>
</feature>
<comment type="caution">
    <text evidence="11">The sequence shown here is derived from an EMBL/GenBank/DDBJ whole genome shotgun (WGS) entry which is preliminary data.</text>
</comment>
<reference evidence="11 12" key="1">
    <citation type="journal article" date="2018" name="Front. Microbiol.">
        <title>Prospects for Fungal Bioremediation of Acidic Radioactive Waste Sites: Characterization and Genome Sequence of Rhodotorula taiwanensis MD1149.</title>
        <authorList>
            <person name="Tkavc R."/>
            <person name="Matrosova V.Y."/>
            <person name="Grichenko O.E."/>
            <person name="Gostincar C."/>
            <person name="Volpe R.P."/>
            <person name="Klimenkova P."/>
            <person name="Gaidamakova E.K."/>
            <person name="Zhou C.E."/>
            <person name="Stewart B.J."/>
            <person name="Lyman M.G."/>
            <person name="Malfatti S.A."/>
            <person name="Rubinfeld B."/>
            <person name="Courtot M."/>
            <person name="Singh J."/>
            <person name="Dalgard C.L."/>
            <person name="Hamilton T."/>
            <person name="Frey K.G."/>
            <person name="Gunde-Cimerman N."/>
            <person name="Dugan L."/>
            <person name="Daly M.J."/>
        </authorList>
    </citation>
    <scope>NUCLEOTIDE SEQUENCE [LARGE SCALE GENOMIC DNA]</scope>
    <source>
        <strain evidence="11 12">MD1149</strain>
    </source>
</reference>
<feature type="transmembrane region" description="Helical" evidence="10">
    <location>
        <begin position="133"/>
        <end position="156"/>
    </location>
</feature>
<dbReference type="PANTHER" id="PTHR43057">
    <property type="entry name" value="ARSENITE EFFLUX TRANSPORTER"/>
    <property type="match status" value="1"/>
</dbReference>
<evidence type="ECO:0000256" key="6">
    <source>
        <dbReference type="ARBA" id="ARBA00022849"/>
    </source>
</evidence>
<dbReference type="GO" id="GO:0015105">
    <property type="term" value="F:arsenite transmembrane transporter activity"/>
    <property type="evidence" value="ECO:0007669"/>
    <property type="project" value="TreeGrafter"/>
</dbReference>
<evidence type="ECO:0000256" key="2">
    <source>
        <dbReference type="ARBA" id="ARBA00010110"/>
    </source>
</evidence>
<dbReference type="GO" id="GO:0046685">
    <property type="term" value="P:response to arsenic-containing substance"/>
    <property type="evidence" value="ECO:0007669"/>
    <property type="project" value="UniProtKB-KW"/>
</dbReference>
<evidence type="ECO:0000256" key="9">
    <source>
        <dbReference type="SAM" id="MobiDB-lite"/>
    </source>
</evidence>
<keyword evidence="8 10" id="KW-0472">Membrane</keyword>
<dbReference type="InterPro" id="IPR002657">
    <property type="entry name" value="BilAc:Na_symport/Acr3"/>
</dbReference>
<feature type="compositionally biased region" description="Basic and acidic residues" evidence="9">
    <location>
        <begin position="406"/>
        <end position="425"/>
    </location>
</feature>